<evidence type="ECO:0000313" key="2">
    <source>
        <dbReference type="EMBL" id="MBO2439401.1"/>
    </source>
</evidence>
<feature type="compositionally biased region" description="Basic and acidic residues" evidence="1">
    <location>
        <begin position="58"/>
        <end position="88"/>
    </location>
</feature>
<organism evidence="2 3">
    <name type="scientific">Actinomadura nitritigenes</name>
    <dbReference type="NCBI Taxonomy" id="134602"/>
    <lineage>
        <taxon>Bacteria</taxon>
        <taxon>Bacillati</taxon>
        <taxon>Actinomycetota</taxon>
        <taxon>Actinomycetes</taxon>
        <taxon>Streptosporangiales</taxon>
        <taxon>Thermomonosporaceae</taxon>
        <taxon>Actinomadura</taxon>
    </lineage>
</organism>
<protein>
    <recommendedName>
        <fullName evidence="4">Polyprenyl synthetase</fullName>
    </recommendedName>
</protein>
<dbReference type="Proteomes" id="UP000666915">
    <property type="component" value="Unassembled WGS sequence"/>
</dbReference>
<feature type="region of interest" description="Disordered" evidence="1">
    <location>
        <begin position="57"/>
        <end position="88"/>
    </location>
</feature>
<proteinExistence type="predicted"/>
<evidence type="ECO:0000256" key="1">
    <source>
        <dbReference type="SAM" id="MobiDB-lite"/>
    </source>
</evidence>
<comment type="caution">
    <text evidence="2">The sequence shown here is derived from an EMBL/GenBank/DDBJ whole genome shotgun (WGS) entry which is preliminary data.</text>
</comment>
<accession>A0ABS3QZY6</accession>
<dbReference type="EMBL" id="JAGEOK010000010">
    <property type="protein sequence ID" value="MBO2439401.1"/>
    <property type="molecule type" value="Genomic_DNA"/>
</dbReference>
<keyword evidence="3" id="KW-1185">Reference proteome</keyword>
<dbReference type="RefSeq" id="WP_208267804.1">
    <property type="nucleotide sequence ID" value="NZ_BAAAGM010000033.1"/>
</dbReference>
<reference evidence="2 3" key="1">
    <citation type="submission" date="2021-03" db="EMBL/GenBank/DDBJ databases">
        <authorList>
            <person name="Kanchanasin P."/>
            <person name="Saeng-In P."/>
            <person name="Phongsopitanun W."/>
            <person name="Yuki M."/>
            <person name="Kudo T."/>
            <person name="Ohkuma M."/>
            <person name="Tanasupawat S."/>
        </authorList>
    </citation>
    <scope>NUCLEOTIDE SEQUENCE [LARGE SCALE GENOMIC DNA]</scope>
    <source>
        <strain evidence="2 3">L46</strain>
    </source>
</reference>
<evidence type="ECO:0000313" key="3">
    <source>
        <dbReference type="Proteomes" id="UP000666915"/>
    </source>
</evidence>
<sequence length="88" mass="9665">MSRDETAESRDEVVYLVAGVADVVLDGARSVLRRLPGLGEVRRELRARGELAWGRAAPRSESHMEVLARRVGERGAPGDRDAAPDRSR</sequence>
<evidence type="ECO:0008006" key="4">
    <source>
        <dbReference type="Google" id="ProtNLM"/>
    </source>
</evidence>
<name>A0ABS3QZY6_9ACTN</name>
<gene>
    <name evidence="2" type="ORF">J4557_17905</name>
</gene>